<dbReference type="Pfam" id="PF13098">
    <property type="entry name" value="Thioredoxin_2"/>
    <property type="match status" value="1"/>
</dbReference>
<keyword evidence="4" id="KW-1185">Reference proteome</keyword>
<name>A0A2S8A8H6_9FLAO</name>
<dbReference type="AlphaFoldDB" id="A0A2S8A8H6"/>
<dbReference type="Gene3D" id="3.40.30.10">
    <property type="entry name" value="Glutaredoxin"/>
    <property type="match status" value="1"/>
</dbReference>
<keyword evidence="1" id="KW-1133">Transmembrane helix</keyword>
<keyword evidence="1" id="KW-0472">Membrane</keyword>
<organism evidence="3 4">
    <name type="scientific">Apibacter adventoris</name>
    <dbReference type="NCBI Taxonomy" id="1679466"/>
    <lineage>
        <taxon>Bacteria</taxon>
        <taxon>Pseudomonadati</taxon>
        <taxon>Bacteroidota</taxon>
        <taxon>Flavobacteriia</taxon>
        <taxon>Flavobacteriales</taxon>
        <taxon>Weeksellaceae</taxon>
        <taxon>Apibacter</taxon>
    </lineage>
</organism>
<dbReference type="SUPFAM" id="SSF52833">
    <property type="entry name" value="Thioredoxin-like"/>
    <property type="match status" value="1"/>
</dbReference>
<sequence>MYRKKYMLKHLYFSLFPIHYFFLKNFGKFLCMFFFFLNGFLFSQISFNNLSENMKKNPKPIVLYIDSDYCAYCSIQQKQLSKDKKVQDILSHNFYFVKINSEQKSQIVFDHQVYEYNTKAEAHQLACLYALENGKIATPTWVIFSKEYIPIFKYNGLINVKDLQVLLENFSEK</sequence>
<accession>A0A2S8A8H6</accession>
<dbReference type="InterPro" id="IPR012336">
    <property type="entry name" value="Thioredoxin-like_fold"/>
</dbReference>
<dbReference type="EMBL" id="PSZM01000045">
    <property type="protein sequence ID" value="PQL90874.1"/>
    <property type="molecule type" value="Genomic_DNA"/>
</dbReference>
<evidence type="ECO:0000313" key="4">
    <source>
        <dbReference type="Proteomes" id="UP000238042"/>
    </source>
</evidence>
<dbReference type="Proteomes" id="UP000238042">
    <property type="component" value="Unassembled WGS sequence"/>
</dbReference>
<feature type="domain" description="Thioredoxin-like fold" evidence="2">
    <location>
        <begin position="55"/>
        <end position="164"/>
    </location>
</feature>
<comment type="caution">
    <text evidence="3">The sequence shown here is derived from an EMBL/GenBank/DDBJ whole genome shotgun (WGS) entry which is preliminary data.</text>
</comment>
<keyword evidence="1" id="KW-0812">Transmembrane</keyword>
<proteinExistence type="predicted"/>
<dbReference type="OrthoDB" id="9811036at2"/>
<feature type="transmembrane region" description="Helical" evidence="1">
    <location>
        <begin position="21"/>
        <end position="42"/>
    </location>
</feature>
<evidence type="ECO:0000259" key="2">
    <source>
        <dbReference type="Pfam" id="PF13098"/>
    </source>
</evidence>
<dbReference type="InterPro" id="IPR036249">
    <property type="entry name" value="Thioredoxin-like_sf"/>
</dbReference>
<protein>
    <recommendedName>
        <fullName evidence="2">Thioredoxin-like fold domain-containing protein</fullName>
    </recommendedName>
</protein>
<evidence type="ECO:0000313" key="3">
    <source>
        <dbReference type="EMBL" id="PQL90874.1"/>
    </source>
</evidence>
<gene>
    <name evidence="3" type="ORF">C4S77_10515</name>
</gene>
<reference evidence="3 4" key="1">
    <citation type="submission" date="2018-02" db="EMBL/GenBank/DDBJ databases">
        <title>Genome sequences of Apibacter spp., gut symbionts of Asian honey bees.</title>
        <authorList>
            <person name="Kwong W.K."/>
            <person name="Steele M.I."/>
            <person name="Moran N.A."/>
        </authorList>
    </citation>
    <scope>NUCLEOTIDE SEQUENCE [LARGE SCALE GENOMIC DNA]</scope>
    <source>
        <strain evidence="4">wkB301</strain>
    </source>
</reference>
<evidence type="ECO:0000256" key="1">
    <source>
        <dbReference type="SAM" id="Phobius"/>
    </source>
</evidence>